<name>A0A0R0FYH2_SOYBN</name>
<sequence length="84" mass="9849">MMLVMTKLEQELFNVVNSKKFKLMVEAIGNYGPCLKVPSECSRVPPFKDLEYTRRLLNERVMKKVYCMNAQLCRMQGWIKGIET</sequence>
<reference evidence="1" key="3">
    <citation type="submission" date="2018-07" db="EMBL/GenBank/DDBJ databases">
        <title>WGS assembly of Glycine max.</title>
        <authorList>
            <person name="Schmutz J."/>
            <person name="Cannon S."/>
            <person name="Schlueter J."/>
            <person name="Ma J."/>
            <person name="Mitros T."/>
            <person name="Nelson W."/>
            <person name="Hyten D."/>
            <person name="Song Q."/>
            <person name="Thelen J."/>
            <person name="Cheng J."/>
            <person name="Xu D."/>
            <person name="Hellsten U."/>
            <person name="May G."/>
            <person name="Yu Y."/>
            <person name="Sakurai T."/>
            <person name="Umezawa T."/>
            <person name="Bhattacharyya M."/>
            <person name="Sandhu D."/>
            <person name="Valliyodan B."/>
            <person name="Lindquist E."/>
            <person name="Peto M."/>
            <person name="Grant D."/>
            <person name="Shu S."/>
            <person name="Goodstein D."/>
            <person name="Barry K."/>
            <person name="Futrell-Griggs M."/>
            <person name="Abernathy B."/>
            <person name="Du J."/>
            <person name="Tian Z."/>
            <person name="Zhu L."/>
            <person name="Gill N."/>
            <person name="Joshi T."/>
            <person name="Libault M."/>
            <person name="Sethuraman A."/>
            <person name="Zhang X."/>
            <person name="Shinozaki K."/>
            <person name="Nguyen H."/>
            <person name="Wing R."/>
            <person name="Cregan P."/>
            <person name="Specht J."/>
            <person name="Grimwood J."/>
            <person name="Rokhsar D."/>
            <person name="Stacey G."/>
            <person name="Shoemaker R."/>
            <person name="Jackson S."/>
        </authorList>
    </citation>
    <scope>NUCLEOTIDE SEQUENCE</scope>
    <source>
        <tissue evidence="1">Callus</tissue>
    </source>
</reference>
<evidence type="ECO:0000313" key="2">
    <source>
        <dbReference type="EnsemblPlants" id="KRH10919"/>
    </source>
</evidence>
<dbReference type="Gramene" id="KRH10919">
    <property type="protein sequence ID" value="KRH10919"/>
    <property type="gene ID" value="GLYMA_15G076700"/>
</dbReference>
<dbReference type="EMBL" id="CM000848">
    <property type="protein sequence ID" value="KRH10919.1"/>
    <property type="molecule type" value="Genomic_DNA"/>
</dbReference>
<dbReference type="Proteomes" id="UP000008827">
    <property type="component" value="Chromosome 15"/>
</dbReference>
<dbReference type="InParanoid" id="A0A0R0FYH2"/>
<organism evidence="1">
    <name type="scientific">Glycine max</name>
    <name type="common">Soybean</name>
    <name type="synonym">Glycine hispida</name>
    <dbReference type="NCBI Taxonomy" id="3847"/>
    <lineage>
        <taxon>Eukaryota</taxon>
        <taxon>Viridiplantae</taxon>
        <taxon>Streptophyta</taxon>
        <taxon>Embryophyta</taxon>
        <taxon>Tracheophyta</taxon>
        <taxon>Spermatophyta</taxon>
        <taxon>Magnoliopsida</taxon>
        <taxon>eudicotyledons</taxon>
        <taxon>Gunneridae</taxon>
        <taxon>Pentapetalae</taxon>
        <taxon>rosids</taxon>
        <taxon>fabids</taxon>
        <taxon>Fabales</taxon>
        <taxon>Fabaceae</taxon>
        <taxon>Papilionoideae</taxon>
        <taxon>50 kb inversion clade</taxon>
        <taxon>NPAAA clade</taxon>
        <taxon>indigoferoid/millettioid clade</taxon>
        <taxon>Phaseoleae</taxon>
        <taxon>Glycine</taxon>
        <taxon>Glycine subgen. Soja</taxon>
    </lineage>
</organism>
<dbReference type="EnsemblPlants" id="KRH10919">
    <property type="protein sequence ID" value="KRH10919"/>
    <property type="gene ID" value="GLYMA_15G076700"/>
</dbReference>
<gene>
    <name evidence="1" type="ORF">GLYMA_15G076700</name>
</gene>
<accession>A0A0R0FYH2</accession>
<proteinExistence type="predicted"/>
<reference evidence="2" key="2">
    <citation type="submission" date="2018-02" db="UniProtKB">
        <authorList>
            <consortium name="EnsemblPlants"/>
        </authorList>
    </citation>
    <scope>IDENTIFICATION</scope>
    <source>
        <strain evidence="2">Williams 82</strain>
    </source>
</reference>
<evidence type="ECO:0000313" key="3">
    <source>
        <dbReference type="Proteomes" id="UP000008827"/>
    </source>
</evidence>
<dbReference type="AlphaFoldDB" id="A0A0R0FYH2"/>
<reference evidence="1 2" key="1">
    <citation type="journal article" date="2010" name="Nature">
        <title>Genome sequence of the palaeopolyploid soybean.</title>
        <authorList>
            <person name="Schmutz J."/>
            <person name="Cannon S.B."/>
            <person name="Schlueter J."/>
            <person name="Ma J."/>
            <person name="Mitros T."/>
            <person name="Nelson W."/>
            <person name="Hyten D.L."/>
            <person name="Song Q."/>
            <person name="Thelen J.J."/>
            <person name="Cheng J."/>
            <person name="Xu D."/>
            <person name="Hellsten U."/>
            <person name="May G.D."/>
            <person name="Yu Y."/>
            <person name="Sakurai T."/>
            <person name="Umezawa T."/>
            <person name="Bhattacharyya M.K."/>
            <person name="Sandhu D."/>
            <person name="Valliyodan B."/>
            <person name="Lindquist E."/>
            <person name="Peto M."/>
            <person name="Grant D."/>
            <person name="Shu S."/>
            <person name="Goodstein D."/>
            <person name="Barry K."/>
            <person name="Futrell-Griggs M."/>
            <person name="Abernathy B."/>
            <person name="Du J."/>
            <person name="Tian Z."/>
            <person name="Zhu L."/>
            <person name="Gill N."/>
            <person name="Joshi T."/>
            <person name="Libault M."/>
            <person name="Sethuraman A."/>
            <person name="Zhang X.-C."/>
            <person name="Shinozaki K."/>
            <person name="Nguyen H.T."/>
            <person name="Wing R.A."/>
            <person name="Cregan P."/>
            <person name="Specht J."/>
            <person name="Grimwood J."/>
            <person name="Rokhsar D."/>
            <person name="Stacey G."/>
            <person name="Shoemaker R.C."/>
            <person name="Jackson S.A."/>
        </authorList>
    </citation>
    <scope>NUCLEOTIDE SEQUENCE</scope>
    <source>
        <strain evidence="2">cv. Williams 82</strain>
        <tissue evidence="1">Callus</tissue>
    </source>
</reference>
<keyword evidence="3" id="KW-1185">Reference proteome</keyword>
<protein>
    <submittedName>
        <fullName evidence="1 2">Uncharacterized protein</fullName>
    </submittedName>
</protein>
<evidence type="ECO:0000313" key="1">
    <source>
        <dbReference type="EMBL" id="KRH10919.1"/>
    </source>
</evidence>